<dbReference type="PROSITE" id="PS51092">
    <property type="entry name" value="FN2_2"/>
    <property type="match status" value="1"/>
</dbReference>
<dbReference type="Proteomes" id="UP000314982">
    <property type="component" value="Unassembled WGS sequence"/>
</dbReference>
<dbReference type="CDD" id="cd00062">
    <property type="entry name" value="FN2"/>
    <property type="match status" value="1"/>
</dbReference>
<dbReference type="Pfam" id="PF00040">
    <property type="entry name" value="fn2"/>
    <property type="match status" value="1"/>
</dbReference>
<dbReference type="InterPro" id="IPR036943">
    <property type="entry name" value="FN_type2_sf"/>
</dbReference>
<reference evidence="6" key="3">
    <citation type="submission" date="2025-09" db="UniProtKB">
        <authorList>
            <consortium name="Ensembl"/>
        </authorList>
    </citation>
    <scope>IDENTIFICATION</scope>
</reference>
<feature type="chain" id="PRO_5021258917" description="Fibronectin type-II domain-containing protein" evidence="4">
    <location>
        <begin position="17"/>
        <end position="101"/>
    </location>
</feature>
<name>A0A4W5KR60_9TELE</name>
<dbReference type="Ensembl" id="ENSHHUT00000013282.1">
    <property type="protein sequence ID" value="ENSHHUP00000012865.1"/>
    <property type="gene ID" value="ENSHHUG00000007893.1"/>
</dbReference>
<keyword evidence="2" id="KW-1015">Disulfide bond</keyword>
<dbReference type="STRING" id="62062.ENSHHUP00000012865"/>
<protein>
    <recommendedName>
        <fullName evidence="5">Fibronectin type-II domain-containing protein</fullName>
    </recommendedName>
</protein>
<evidence type="ECO:0000313" key="7">
    <source>
        <dbReference type="Proteomes" id="UP000314982"/>
    </source>
</evidence>
<reference evidence="6" key="2">
    <citation type="submission" date="2025-08" db="UniProtKB">
        <authorList>
            <consortium name="Ensembl"/>
        </authorList>
    </citation>
    <scope>IDENTIFICATION</scope>
</reference>
<accession>A0A4W5KR60</accession>
<evidence type="ECO:0000256" key="2">
    <source>
        <dbReference type="ARBA" id="ARBA00023157"/>
    </source>
</evidence>
<evidence type="ECO:0000313" key="6">
    <source>
        <dbReference type="Ensembl" id="ENSHHUP00000012865.1"/>
    </source>
</evidence>
<evidence type="ECO:0000256" key="1">
    <source>
        <dbReference type="ARBA" id="ARBA00022737"/>
    </source>
</evidence>
<dbReference type="AlphaFoldDB" id="A0A4W5KR60"/>
<dbReference type="InterPro" id="IPR000562">
    <property type="entry name" value="FN_type2_dom"/>
</dbReference>
<dbReference type="Gene3D" id="2.10.10.10">
    <property type="entry name" value="Fibronectin, type II, collagen-binding"/>
    <property type="match status" value="1"/>
</dbReference>
<dbReference type="InterPro" id="IPR013806">
    <property type="entry name" value="Kringle-like"/>
</dbReference>
<keyword evidence="7" id="KW-1185">Reference proteome</keyword>
<evidence type="ECO:0000259" key="5">
    <source>
        <dbReference type="PROSITE" id="PS51092"/>
    </source>
</evidence>
<evidence type="ECO:0000256" key="3">
    <source>
        <dbReference type="PROSITE-ProRule" id="PRU00479"/>
    </source>
</evidence>
<comment type="caution">
    <text evidence="3">Lacks conserved residue(s) required for the propagation of feature annotation.</text>
</comment>
<keyword evidence="4" id="KW-0732">Signal</keyword>
<dbReference type="SUPFAM" id="SSF57440">
    <property type="entry name" value="Kringle-like"/>
    <property type="match status" value="1"/>
</dbReference>
<dbReference type="SMART" id="SM00059">
    <property type="entry name" value="FN2"/>
    <property type="match status" value="1"/>
</dbReference>
<evidence type="ECO:0000256" key="4">
    <source>
        <dbReference type="SAM" id="SignalP"/>
    </source>
</evidence>
<feature type="domain" description="Fibronectin type-II" evidence="5">
    <location>
        <begin position="43"/>
        <end position="89"/>
    </location>
</feature>
<keyword evidence="1" id="KW-0677">Repeat</keyword>
<proteinExistence type="predicted"/>
<organism evidence="6 7">
    <name type="scientific">Hucho hucho</name>
    <name type="common">huchen</name>
    <dbReference type="NCBI Taxonomy" id="62062"/>
    <lineage>
        <taxon>Eukaryota</taxon>
        <taxon>Metazoa</taxon>
        <taxon>Chordata</taxon>
        <taxon>Craniata</taxon>
        <taxon>Vertebrata</taxon>
        <taxon>Euteleostomi</taxon>
        <taxon>Actinopterygii</taxon>
        <taxon>Neopterygii</taxon>
        <taxon>Teleostei</taxon>
        <taxon>Protacanthopterygii</taxon>
        <taxon>Salmoniformes</taxon>
        <taxon>Salmonidae</taxon>
        <taxon>Salmoninae</taxon>
        <taxon>Hucho</taxon>
    </lineage>
</organism>
<sequence length="101" mass="11803">MMLYFVLLFLPFVISARTRMVLPTYETFSTRNVNRDSHKVLTVEGKECKFPFRHGGSIHHHCITISFSRSWCSLTHNFDRDFLWGYCAPGNTQPIGERSFL</sequence>
<feature type="signal peptide" evidence="4">
    <location>
        <begin position="1"/>
        <end position="16"/>
    </location>
</feature>
<reference evidence="7" key="1">
    <citation type="submission" date="2018-06" db="EMBL/GenBank/DDBJ databases">
        <title>Genome assembly of Danube salmon.</title>
        <authorList>
            <person name="Macqueen D.J."/>
            <person name="Gundappa M.K."/>
        </authorList>
    </citation>
    <scope>NUCLEOTIDE SEQUENCE [LARGE SCALE GENOMIC DNA]</scope>
</reference>